<evidence type="ECO:0008006" key="2">
    <source>
        <dbReference type="Google" id="ProtNLM"/>
    </source>
</evidence>
<dbReference type="AlphaFoldDB" id="A0A645DDY2"/>
<name>A0A645DDY2_9ZZZZ</name>
<dbReference type="InterPro" id="IPR029063">
    <property type="entry name" value="SAM-dependent_MTases_sf"/>
</dbReference>
<comment type="caution">
    <text evidence="1">The sequence shown here is derived from an EMBL/GenBank/DDBJ whole genome shotgun (WGS) entry which is preliminary data.</text>
</comment>
<evidence type="ECO:0000313" key="1">
    <source>
        <dbReference type="EMBL" id="MPM87576.1"/>
    </source>
</evidence>
<protein>
    <recommendedName>
        <fullName evidence="2">Methyltransferase type 11 domain-containing protein</fullName>
    </recommendedName>
</protein>
<gene>
    <name evidence="1" type="ORF">SDC9_134676</name>
</gene>
<accession>A0A645DDY2</accession>
<dbReference type="EMBL" id="VSSQ01035377">
    <property type="protein sequence ID" value="MPM87576.1"/>
    <property type="molecule type" value="Genomic_DNA"/>
</dbReference>
<proteinExistence type="predicted"/>
<dbReference type="SUPFAM" id="SSF53335">
    <property type="entry name" value="S-adenosyl-L-methionine-dependent methyltransferases"/>
    <property type="match status" value="1"/>
</dbReference>
<reference evidence="1" key="1">
    <citation type="submission" date="2019-08" db="EMBL/GenBank/DDBJ databases">
        <authorList>
            <person name="Kucharzyk K."/>
            <person name="Murdoch R.W."/>
            <person name="Higgins S."/>
            <person name="Loffler F."/>
        </authorList>
    </citation>
    <scope>NUCLEOTIDE SEQUENCE</scope>
</reference>
<organism evidence="1">
    <name type="scientific">bioreactor metagenome</name>
    <dbReference type="NCBI Taxonomy" id="1076179"/>
    <lineage>
        <taxon>unclassified sequences</taxon>
        <taxon>metagenomes</taxon>
        <taxon>ecological metagenomes</taxon>
    </lineage>
</organism>
<sequence>MQLKILQVDIKHLLQPVLDIGCGINGCLVDYFRNQKIEAYGIDRFKFSTSNLITSDWLEYDYGTDKWGTVVSNLGFSNHFNHHNLREDGNYIEYAKTYMNILNSLKIGGSFHYAPDLPFIEKYLDNKQYDLKKYEIEGYDFKTTIIKKSNL</sequence>